<evidence type="ECO:0000259" key="2">
    <source>
        <dbReference type="Pfam" id="PF12802"/>
    </source>
</evidence>
<dbReference type="Gene3D" id="1.10.10.10">
    <property type="entry name" value="Winged helix-like DNA-binding domain superfamily/Winged helix DNA-binding domain"/>
    <property type="match status" value="1"/>
</dbReference>
<dbReference type="Pfam" id="PF00480">
    <property type="entry name" value="ROK"/>
    <property type="match status" value="1"/>
</dbReference>
<dbReference type="SUPFAM" id="SSF53067">
    <property type="entry name" value="Actin-like ATPase domain"/>
    <property type="match status" value="1"/>
</dbReference>
<sequence length="396" mass="42051">MVSAFSPQSAGDLNFLKTLNRSAVISHVRRYPGATRADIASRTQLTKATVGSVVQGLLDQGWLCEGELQPRGEGRPGRALYLDDTHHVLWGADIGVKSLRLVACSLTGQHLIEHHDAEAPTTPEATMKRLAELLNQLQQRPEVAGREILGLGVTAPGPVSPLIPVLRLAPNIRWSDVALLDVLDEAGLTMPGVRLLDNEANAAAFGEFYFHAGTPPESLVYISAGTGIGSGLVTGDEYPLVPRGVQGLLGEIGHTVLQPGGLYCHCGNRGCAETLVSGWAIRAALGLDENADLEKEVGLKSHEPGVQHVLARAGEALGVLMLNLHHTLNPATMVLGGSLLRLGEALTQPALAYFEAHQNDLLRESQHIPIKLIEDSTYTAARGAAAQVMAKAVLDV</sequence>
<dbReference type="InterPro" id="IPR036390">
    <property type="entry name" value="WH_DNA-bd_sf"/>
</dbReference>
<comment type="similarity">
    <text evidence="1">Belongs to the ROK (NagC/XylR) family.</text>
</comment>
<dbReference type="InterPro" id="IPR000835">
    <property type="entry name" value="HTH_MarR-typ"/>
</dbReference>
<evidence type="ECO:0000313" key="3">
    <source>
        <dbReference type="EMBL" id="ODC02763.1"/>
    </source>
</evidence>
<keyword evidence="4" id="KW-1185">Reference proteome</keyword>
<feature type="domain" description="HTH marR-type" evidence="2">
    <location>
        <begin position="20"/>
        <end position="63"/>
    </location>
</feature>
<dbReference type="PANTHER" id="PTHR18964">
    <property type="entry name" value="ROK (REPRESSOR, ORF, KINASE) FAMILY"/>
    <property type="match status" value="1"/>
</dbReference>
<proteinExistence type="inferred from homology"/>
<name>A0A1E2V773_9GAMM</name>
<dbReference type="InterPro" id="IPR000600">
    <property type="entry name" value="ROK"/>
</dbReference>
<dbReference type="InterPro" id="IPR043129">
    <property type="entry name" value="ATPase_NBD"/>
</dbReference>
<dbReference type="AlphaFoldDB" id="A0A1E2V773"/>
<dbReference type="EMBL" id="MDTQ01000001">
    <property type="protein sequence ID" value="ODC02763.1"/>
    <property type="molecule type" value="Genomic_DNA"/>
</dbReference>
<dbReference type="OrthoDB" id="8595273at2"/>
<dbReference type="InterPro" id="IPR036388">
    <property type="entry name" value="WH-like_DNA-bd_sf"/>
</dbReference>
<evidence type="ECO:0000256" key="1">
    <source>
        <dbReference type="ARBA" id="ARBA00006479"/>
    </source>
</evidence>
<protein>
    <submittedName>
        <fullName evidence="3">Transcriptional regulator</fullName>
    </submittedName>
</protein>
<comment type="caution">
    <text evidence="3">The sequence shown here is derived from an EMBL/GenBank/DDBJ whole genome shotgun (WGS) entry which is preliminary data.</text>
</comment>
<dbReference type="RefSeq" id="WP_068997158.1">
    <property type="nucleotide sequence ID" value="NZ_MDTQ01000001.1"/>
</dbReference>
<evidence type="ECO:0000313" key="4">
    <source>
        <dbReference type="Proteomes" id="UP000094291"/>
    </source>
</evidence>
<dbReference type="PANTHER" id="PTHR18964:SF149">
    <property type="entry name" value="BIFUNCTIONAL UDP-N-ACETYLGLUCOSAMINE 2-EPIMERASE_N-ACETYLMANNOSAMINE KINASE"/>
    <property type="match status" value="1"/>
</dbReference>
<dbReference type="Proteomes" id="UP000094291">
    <property type="component" value="Unassembled WGS sequence"/>
</dbReference>
<accession>A0A1E2V773</accession>
<dbReference type="STRING" id="197479.BFW38_03595"/>
<dbReference type="Gene3D" id="3.30.420.40">
    <property type="match status" value="2"/>
</dbReference>
<dbReference type="SUPFAM" id="SSF46785">
    <property type="entry name" value="Winged helix' DNA-binding domain"/>
    <property type="match status" value="1"/>
</dbReference>
<reference evidence="3 4" key="1">
    <citation type="submission" date="2016-08" db="EMBL/GenBank/DDBJ databases">
        <authorList>
            <person name="Seilhamer J.J."/>
        </authorList>
    </citation>
    <scope>NUCLEOTIDE SEQUENCE [LARGE SCALE GENOMIC DNA]</scope>
    <source>
        <strain evidence="3 4">PH27A</strain>
    </source>
</reference>
<organism evidence="3 4">
    <name type="scientific">Terasakiispira papahanaumokuakeensis</name>
    <dbReference type="NCBI Taxonomy" id="197479"/>
    <lineage>
        <taxon>Bacteria</taxon>
        <taxon>Pseudomonadati</taxon>
        <taxon>Pseudomonadota</taxon>
        <taxon>Gammaproteobacteria</taxon>
        <taxon>Oceanospirillales</taxon>
        <taxon>Terasakiispira</taxon>
    </lineage>
</organism>
<gene>
    <name evidence="3" type="ORF">BFW38_03595</name>
</gene>
<dbReference type="Pfam" id="PF12802">
    <property type="entry name" value="MarR_2"/>
    <property type="match status" value="1"/>
</dbReference>